<dbReference type="AlphaFoldDB" id="A0A9D2MD41"/>
<dbReference type="InterPro" id="IPR036388">
    <property type="entry name" value="WH-like_DNA-bd_sf"/>
</dbReference>
<dbReference type="Proteomes" id="UP000824208">
    <property type="component" value="Unassembled WGS sequence"/>
</dbReference>
<dbReference type="PANTHER" id="PTHR18964:SF149">
    <property type="entry name" value="BIFUNCTIONAL UDP-N-ACETYLGLUCOSAMINE 2-EPIMERASE_N-ACETYLMANNOSAMINE KINASE"/>
    <property type="match status" value="1"/>
</dbReference>
<protein>
    <submittedName>
        <fullName evidence="4">ROK family transcriptional regulator</fullName>
    </submittedName>
</protein>
<dbReference type="CDD" id="cd00090">
    <property type="entry name" value="HTH_ARSR"/>
    <property type="match status" value="1"/>
</dbReference>
<dbReference type="PANTHER" id="PTHR18964">
    <property type="entry name" value="ROK (REPRESSOR, ORF, KINASE) FAMILY"/>
    <property type="match status" value="1"/>
</dbReference>
<dbReference type="SUPFAM" id="SSF53067">
    <property type="entry name" value="Actin-like ATPase domain"/>
    <property type="match status" value="1"/>
</dbReference>
<dbReference type="InterPro" id="IPR049874">
    <property type="entry name" value="ROK_cs"/>
</dbReference>
<keyword evidence="3" id="KW-0119">Carbohydrate metabolism</keyword>
<comment type="caution">
    <text evidence="4">The sequence shown here is derived from an EMBL/GenBank/DDBJ whole genome shotgun (WGS) entry which is preliminary data.</text>
</comment>
<evidence type="ECO:0000256" key="2">
    <source>
        <dbReference type="ARBA" id="ARBA00006479"/>
    </source>
</evidence>
<name>A0A9D2MD41_9FIRM</name>
<comment type="function">
    <text evidence="1">Transcriptional repressor of xylose-utilizing enzymes.</text>
</comment>
<comment type="similarity">
    <text evidence="2">Belongs to the ROK (NagC/XylR) family.</text>
</comment>
<reference evidence="4" key="1">
    <citation type="journal article" date="2021" name="PeerJ">
        <title>Extensive microbial diversity within the chicken gut microbiome revealed by metagenomics and culture.</title>
        <authorList>
            <person name="Gilroy R."/>
            <person name="Ravi A."/>
            <person name="Getino M."/>
            <person name="Pursley I."/>
            <person name="Horton D.L."/>
            <person name="Alikhan N.F."/>
            <person name="Baker D."/>
            <person name="Gharbi K."/>
            <person name="Hall N."/>
            <person name="Watson M."/>
            <person name="Adriaenssens E.M."/>
            <person name="Foster-Nyarko E."/>
            <person name="Jarju S."/>
            <person name="Secka A."/>
            <person name="Antonio M."/>
            <person name="Oren A."/>
            <person name="Chaudhuri R.R."/>
            <person name="La Ragione R."/>
            <person name="Hildebrand F."/>
            <person name="Pallen M.J."/>
        </authorList>
    </citation>
    <scope>NUCLEOTIDE SEQUENCE</scope>
    <source>
        <strain evidence="4">CHK189-11263</strain>
    </source>
</reference>
<evidence type="ECO:0000256" key="3">
    <source>
        <dbReference type="ARBA" id="ARBA00022629"/>
    </source>
</evidence>
<dbReference type="PROSITE" id="PS01125">
    <property type="entry name" value="ROK"/>
    <property type="match status" value="1"/>
</dbReference>
<keyword evidence="3" id="KW-0859">Xylose metabolism</keyword>
<organism evidence="4 5">
    <name type="scientific">Candidatus Flavonifractor intestinipullorum</name>
    <dbReference type="NCBI Taxonomy" id="2838587"/>
    <lineage>
        <taxon>Bacteria</taxon>
        <taxon>Bacillati</taxon>
        <taxon>Bacillota</taxon>
        <taxon>Clostridia</taxon>
        <taxon>Eubacteriales</taxon>
        <taxon>Oscillospiraceae</taxon>
        <taxon>Flavonifractor</taxon>
    </lineage>
</organism>
<dbReference type="EMBL" id="DWYC01000064">
    <property type="protein sequence ID" value="HJB57393.1"/>
    <property type="molecule type" value="Genomic_DNA"/>
</dbReference>
<evidence type="ECO:0000313" key="5">
    <source>
        <dbReference type="Proteomes" id="UP000824208"/>
    </source>
</evidence>
<dbReference type="Gene3D" id="1.10.10.10">
    <property type="entry name" value="Winged helix-like DNA-binding domain superfamily/Winged helix DNA-binding domain"/>
    <property type="match status" value="1"/>
</dbReference>
<gene>
    <name evidence="4" type="ORF">H9714_07570</name>
</gene>
<evidence type="ECO:0000313" key="4">
    <source>
        <dbReference type="EMBL" id="HJB57393.1"/>
    </source>
</evidence>
<accession>A0A9D2MD41</accession>
<dbReference type="InterPro" id="IPR036390">
    <property type="entry name" value="WH_DNA-bd_sf"/>
</dbReference>
<dbReference type="SUPFAM" id="SSF46785">
    <property type="entry name" value="Winged helix' DNA-binding domain"/>
    <property type="match status" value="1"/>
</dbReference>
<reference evidence="4" key="2">
    <citation type="submission" date="2021-04" db="EMBL/GenBank/DDBJ databases">
        <authorList>
            <person name="Gilroy R."/>
        </authorList>
    </citation>
    <scope>NUCLEOTIDE SEQUENCE</scope>
    <source>
        <strain evidence="4">CHK189-11263</strain>
    </source>
</reference>
<evidence type="ECO:0000256" key="1">
    <source>
        <dbReference type="ARBA" id="ARBA00002486"/>
    </source>
</evidence>
<dbReference type="InterPro" id="IPR011991">
    <property type="entry name" value="ArsR-like_HTH"/>
</dbReference>
<dbReference type="InterPro" id="IPR000600">
    <property type="entry name" value="ROK"/>
</dbReference>
<dbReference type="Pfam" id="PF00480">
    <property type="entry name" value="ROK"/>
    <property type="match status" value="1"/>
</dbReference>
<dbReference type="Pfam" id="PF12840">
    <property type="entry name" value="HTH_20"/>
    <property type="match status" value="1"/>
</dbReference>
<proteinExistence type="inferred from homology"/>
<dbReference type="Gene3D" id="3.30.420.40">
    <property type="match status" value="2"/>
</dbReference>
<dbReference type="GO" id="GO:0042732">
    <property type="term" value="P:D-xylose metabolic process"/>
    <property type="evidence" value="ECO:0007669"/>
    <property type="project" value="UniProtKB-KW"/>
</dbReference>
<dbReference type="InterPro" id="IPR043129">
    <property type="entry name" value="ATPase_NBD"/>
</dbReference>
<sequence length="367" mass="41354">MEMRKKNRNRVYHLLVTQPQPRTRQELAKELGMSLPTLTQNIKELSEMGLIAATGTTDSTGGRRPRLISAVPDARFAVGVELTRRHIRLIAVDLLRNELAYRKYKRLFENSEAYGRDLAEYLEEFLTEHNLDRERLLGVGIALPGIISPERNTIKYATTLGILSDTPEHITGDIPYPHTVDNDATCGGLGEWDQDDQENMAYLSLGYGVGGAILMQHCLYEGTERRAAEFGHMCIHPGGKQCTCGKQGCLEAYCSSACLSEELGISVEEFFWRLEQGNPSCRARWEEYLDDLALAVSNIHLMLDCKVVVGGPVSQYLPIYEQTLSERLRKLTPVQNEKSYLAFASKQSRTNSFGAAIRYIRQFIEQI</sequence>